<reference evidence="1 2" key="1">
    <citation type="journal article" date="2019" name="Genome Biol. Evol.">
        <title>Insights into the evolution of the New World diploid cottons (Gossypium, subgenus Houzingenia) based on genome sequencing.</title>
        <authorList>
            <person name="Grover C.E."/>
            <person name="Arick M.A. 2nd"/>
            <person name="Thrash A."/>
            <person name="Conover J.L."/>
            <person name="Sanders W.S."/>
            <person name="Peterson D.G."/>
            <person name="Frelichowski J.E."/>
            <person name="Scheffler J.A."/>
            <person name="Scheffler B.E."/>
            <person name="Wendel J.F."/>
        </authorList>
    </citation>
    <scope>NUCLEOTIDE SEQUENCE [LARGE SCALE GENOMIC DNA]</scope>
    <source>
        <strain evidence="1">185</strain>
        <tissue evidence="1">Leaf</tissue>
    </source>
</reference>
<evidence type="ECO:0000313" key="2">
    <source>
        <dbReference type="Proteomes" id="UP000593577"/>
    </source>
</evidence>
<accession>A0A7J8Y5R7</accession>
<feature type="non-terminal residue" evidence="1">
    <location>
        <position position="1"/>
    </location>
</feature>
<proteinExistence type="predicted"/>
<comment type="caution">
    <text evidence="1">The sequence shown here is derived from an EMBL/GenBank/DDBJ whole genome shotgun (WGS) entry which is preliminary data.</text>
</comment>
<sequence length="154" mass="17782">FGFQHLRKDGSDKLSSEAVEQVYDEACKRVKDSMPTPESSFVPQDNTVLENKVYTQVFGPDNYGKMLGYGLQEKTLLEEAESQFRTKAAEREARLIAEAEERFMKLTEIREAKFMDKMDAHEKKYRALLNECMAKGMSSKYKAFHSKYSKLTIL</sequence>
<dbReference type="AlphaFoldDB" id="A0A7J8Y5R7"/>
<organism evidence="1 2">
    <name type="scientific">Gossypium aridum</name>
    <name type="common">American cotton</name>
    <name type="synonym">Erioxylum aridum</name>
    <dbReference type="NCBI Taxonomy" id="34290"/>
    <lineage>
        <taxon>Eukaryota</taxon>
        <taxon>Viridiplantae</taxon>
        <taxon>Streptophyta</taxon>
        <taxon>Embryophyta</taxon>
        <taxon>Tracheophyta</taxon>
        <taxon>Spermatophyta</taxon>
        <taxon>Magnoliopsida</taxon>
        <taxon>eudicotyledons</taxon>
        <taxon>Gunneridae</taxon>
        <taxon>Pentapetalae</taxon>
        <taxon>rosids</taxon>
        <taxon>malvids</taxon>
        <taxon>Malvales</taxon>
        <taxon>Malvaceae</taxon>
        <taxon>Malvoideae</taxon>
        <taxon>Gossypium</taxon>
    </lineage>
</organism>
<gene>
    <name evidence="1" type="ORF">Goari_004640</name>
</gene>
<evidence type="ECO:0000313" key="1">
    <source>
        <dbReference type="EMBL" id="MBA0694329.1"/>
    </source>
</evidence>
<keyword evidence="2" id="KW-1185">Reference proteome</keyword>
<dbReference type="Proteomes" id="UP000593577">
    <property type="component" value="Unassembled WGS sequence"/>
</dbReference>
<name>A0A7J8Y5R7_GOSAI</name>
<dbReference type="EMBL" id="JABFAA010000010">
    <property type="protein sequence ID" value="MBA0694329.1"/>
    <property type="molecule type" value="Genomic_DNA"/>
</dbReference>
<protein>
    <submittedName>
        <fullName evidence="1">Uncharacterized protein</fullName>
    </submittedName>
</protein>